<dbReference type="EMBL" id="KE345634">
    <property type="protein sequence ID" value="EXC10252.1"/>
    <property type="molecule type" value="Genomic_DNA"/>
</dbReference>
<keyword evidence="2" id="KW-1185">Reference proteome</keyword>
<dbReference type="Proteomes" id="UP000030645">
    <property type="component" value="Unassembled WGS sequence"/>
</dbReference>
<gene>
    <name evidence="1" type="ORF">L484_001538</name>
</gene>
<sequence>MNLENMKTVAMMRATAMLECERVAAVLHRSRKNLRKMTGLCEFFQGGKDFPWFQQKTQGGSRGIGKRSEEIWRTYEQRLGQLFKPKHFI</sequence>
<dbReference type="AlphaFoldDB" id="W9SIE5"/>
<reference evidence="2" key="1">
    <citation type="submission" date="2013-01" db="EMBL/GenBank/DDBJ databases">
        <title>Draft Genome Sequence of a Mulberry Tree, Morus notabilis C.K. Schneid.</title>
        <authorList>
            <person name="He N."/>
            <person name="Zhao S."/>
        </authorList>
    </citation>
    <scope>NUCLEOTIDE SEQUENCE</scope>
</reference>
<organism evidence="1 2">
    <name type="scientific">Morus notabilis</name>
    <dbReference type="NCBI Taxonomy" id="981085"/>
    <lineage>
        <taxon>Eukaryota</taxon>
        <taxon>Viridiplantae</taxon>
        <taxon>Streptophyta</taxon>
        <taxon>Embryophyta</taxon>
        <taxon>Tracheophyta</taxon>
        <taxon>Spermatophyta</taxon>
        <taxon>Magnoliopsida</taxon>
        <taxon>eudicotyledons</taxon>
        <taxon>Gunneridae</taxon>
        <taxon>Pentapetalae</taxon>
        <taxon>rosids</taxon>
        <taxon>fabids</taxon>
        <taxon>Rosales</taxon>
        <taxon>Moraceae</taxon>
        <taxon>Moreae</taxon>
        <taxon>Morus</taxon>
    </lineage>
</organism>
<accession>W9SIE5</accession>
<proteinExistence type="predicted"/>
<name>W9SIE5_9ROSA</name>
<protein>
    <submittedName>
        <fullName evidence="1">Uncharacterized protein</fullName>
    </submittedName>
</protein>
<evidence type="ECO:0000313" key="2">
    <source>
        <dbReference type="Proteomes" id="UP000030645"/>
    </source>
</evidence>
<evidence type="ECO:0000313" key="1">
    <source>
        <dbReference type="EMBL" id="EXC10252.1"/>
    </source>
</evidence>